<dbReference type="Proteomes" id="UP000198949">
    <property type="component" value="Unassembled WGS sequence"/>
</dbReference>
<gene>
    <name evidence="2" type="ORF">SAMN05216270_101691</name>
</gene>
<dbReference type="EMBL" id="FNAD01000001">
    <property type="protein sequence ID" value="SDD08593.1"/>
    <property type="molecule type" value="Genomic_DNA"/>
</dbReference>
<evidence type="ECO:0000313" key="3">
    <source>
        <dbReference type="Proteomes" id="UP000198949"/>
    </source>
</evidence>
<keyword evidence="3" id="KW-1185">Reference proteome</keyword>
<protein>
    <submittedName>
        <fullName evidence="2">Uncharacterized protein</fullName>
    </submittedName>
</protein>
<dbReference type="STRING" id="58114.SAMN05216270_101691"/>
<evidence type="ECO:0000313" key="2">
    <source>
        <dbReference type="EMBL" id="SDD08593.1"/>
    </source>
</evidence>
<organism evidence="2 3">
    <name type="scientific">Glycomyces harbinensis</name>
    <dbReference type="NCBI Taxonomy" id="58114"/>
    <lineage>
        <taxon>Bacteria</taxon>
        <taxon>Bacillati</taxon>
        <taxon>Actinomycetota</taxon>
        <taxon>Actinomycetes</taxon>
        <taxon>Glycomycetales</taxon>
        <taxon>Glycomycetaceae</taxon>
        <taxon>Glycomyces</taxon>
    </lineage>
</organism>
<proteinExistence type="predicted"/>
<dbReference type="PROSITE" id="PS51257">
    <property type="entry name" value="PROKAR_LIPOPROTEIN"/>
    <property type="match status" value="1"/>
</dbReference>
<feature type="compositionally biased region" description="Acidic residues" evidence="1">
    <location>
        <begin position="217"/>
        <end position="232"/>
    </location>
</feature>
<sequence>MRGAAAVAAISAVFAAGACSGGAAEEGGAASEPGSDAVAEAERLYQILNESWAIEDELLTIELRVAKRCMEDAGFQVHDPAVFQETDFSSYGTAGFLTDAPVRAVPTPEAAEEWGFGVWTEFVGNPGNEELAEELLTPEARAAFNMPEGDYEAPDESEWDAEGEEYQSEWIEAYTGSPAIPSDVKGPEPDFAAPMGGCELEMVETIYGEPYTVDIGGEGDSDGDGVEEDDESYTATHEPSPVAEIEDFEDYGNLLARLDGEDVAFETCLIDSGYEGWELGDSFYPPLWEYFGSMYDPAYFEQYGEEGLEVPEAPEEIPGDFMGVLELERAMAVDFAACGRESGLREAIVQGWAAILVEAYQPLETDIVAWQEKMQGHLDDAQDYLQG</sequence>
<accession>A0A1G6RVW5</accession>
<evidence type="ECO:0000256" key="1">
    <source>
        <dbReference type="SAM" id="MobiDB-lite"/>
    </source>
</evidence>
<feature type="region of interest" description="Disordered" evidence="1">
    <location>
        <begin position="215"/>
        <end position="241"/>
    </location>
</feature>
<dbReference type="AlphaFoldDB" id="A0A1G6RVW5"/>
<reference evidence="3" key="1">
    <citation type="submission" date="2016-10" db="EMBL/GenBank/DDBJ databases">
        <authorList>
            <person name="Varghese N."/>
            <person name="Submissions S."/>
        </authorList>
    </citation>
    <scope>NUCLEOTIDE SEQUENCE [LARGE SCALE GENOMIC DNA]</scope>
    <source>
        <strain evidence="3">CGMCC 4.3516</strain>
    </source>
</reference>
<name>A0A1G6RVW5_9ACTN</name>